<gene>
    <name evidence="7" type="primary">LOC106478524</name>
</gene>
<keyword evidence="2" id="KW-1015">Disulfide bond</keyword>
<keyword evidence="1" id="KW-0732">Signal</keyword>
<dbReference type="Gene3D" id="2.10.90.10">
    <property type="entry name" value="Cystine-knot cytokines"/>
    <property type="match status" value="1"/>
</dbReference>
<dbReference type="Proteomes" id="UP000694941">
    <property type="component" value="Unplaced"/>
</dbReference>
<keyword evidence="6" id="KW-1185">Reference proteome</keyword>
<evidence type="ECO:0000256" key="1">
    <source>
        <dbReference type="ARBA" id="ARBA00022729"/>
    </source>
</evidence>
<proteinExistence type="predicted"/>
<name>A0ABM1C5G0_LIMPO</name>
<reference evidence="7" key="1">
    <citation type="submission" date="2025-08" db="UniProtKB">
        <authorList>
            <consortium name="RefSeq"/>
        </authorList>
    </citation>
    <scope>IDENTIFICATION</scope>
    <source>
        <tissue evidence="7">Muscle</tissue>
    </source>
</reference>
<dbReference type="Pfam" id="PF16077">
    <property type="entry name" value="Spaetzle"/>
    <property type="match status" value="1"/>
</dbReference>
<accession>A0ABM1C5G0</accession>
<dbReference type="PANTHER" id="PTHR23199">
    <property type="entry name" value="NEUROTROPHIN 1-RELATED"/>
    <property type="match status" value="1"/>
</dbReference>
<evidence type="ECO:0000256" key="4">
    <source>
        <dbReference type="SAM" id="MobiDB-lite"/>
    </source>
</evidence>
<organism evidence="6 7">
    <name type="scientific">Limulus polyphemus</name>
    <name type="common">Atlantic horseshoe crab</name>
    <dbReference type="NCBI Taxonomy" id="6850"/>
    <lineage>
        <taxon>Eukaryota</taxon>
        <taxon>Metazoa</taxon>
        <taxon>Ecdysozoa</taxon>
        <taxon>Arthropoda</taxon>
        <taxon>Chelicerata</taxon>
        <taxon>Merostomata</taxon>
        <taxon>Xiphosura</taxon>
        <taxon>Limulidae</taxon>
        <taxon>Limulus</taxon>
    </lineage>
</organism>
<evidence type="ECO:0000256" key="2">
    <source>
        <dbReference type="ARBA" id="ARBA00023157"/>
    </source>
</evidence>
<dbReference type="InterPro" id="IPR052444">
    <property type="entry name" value="Spz/Toll_ligand-like"/>
</dbReference>
<dbReference type="PANTHER" id="PTHR23199:SF13">
    <property type="entry name" value="PROTEIN SPAETZLE 3"/>
    <property type="match status" value="1"/>
</dbReference>
<dbReference type="InterPro" id="IPR032104">
    <property type="entry name" value="Spaetzle"/>
</dbReference>
<sequence>MPQATLHDLPKKDLRLEKRQNSRIHKFLPKHTCLTITYFKQLRNPMGIQAIPFKDLVVKSQDTTPVHFCTIGLEMGTGKLSFLARHGQVISVLLVGLIGFPPQVLPYPQNVEPWHPYTNTAHYHSDYTYPKTSPSKNTFLPKPQYCPETGRTVCQNISYYPGDYIFHVVAGTKAKRFNFTSVFFDERNGDAEPNTSLLPDEPPDPEEHELNEQMSHDNAKPTHPPWNYYGHNQGYGDGYAPSRSHPYYRHRGRRQRDEEPLCAVRTMFILPEAGLTDRSQWKFVVNVPDRDPRFKQVIRVDVCSSPEEACASKISLPPGYESKCKQKYSKKSLVTLDGDGQGTSQDQVFVPTCCVCQLILTTQN</sequence>
<feature type="domain" description="Spaetzle" evidence="5">
    <location>
        <begin position="260"/>
        <end position="357"/>
    </location>
</feature>
<evidence type="ECO:0000256" key="3">
    <source>
        <dbReference type="ARBA" id="ARBA00023180"/>
    </source>
</evidence>
<evidence type="ECO:0000259" key="5">
    <source>
        <dbReference type="Pfam" id="PF16077"/>
    </source>
</evidence>
<dbReference type="SUPFAM" id="SSF57501">
    <property type="entry name" value="Cystine-knot cytokines"/>
    <property type="match status" value="1"/>
</dbReference>
<feature type="compositionally biased region" description="Basic and acidic residues" evidence="4">
    <location>
        <begin position="208"/>
        <end position="220"/>
    </location>
</feature>
<evidence type="ECO:0000313" key="6">
    <source>
        <dbReference type="Proteomes" id="UP000694941"/>
    </source>
</evidence>
<keyword evidence="3" id="KW-0325">Glycoprotein</keyword>
<dbReference type="RefSeq" id="XP_013794527.2">
    <property type="nucleotide sequence ID" value="XM_013939073.2"/>
</dbReference>
<dbReference type="GeneID" id="106478524"/>
<protein>
    <submittedName>
        <fullName evidence="7">Uncharacterized protein LOC106478524</fullName>
    </submittedName>
</protein>
<evidence type="ECO:0000313" key="7">
    <source>
        <dbReference type="RefSeq" id="XP_013794527.2"/>
    </source>
</evidence>
<dbReference type="InterPro" id="IPR029034">
    <property type="entry name" value="Cystine-knot_cytokine"/>
</dbReference>
<feature type="region of interest" description="Disordered" evidence="4">
    <location>
        <begin position="188"/>
        <end position="223"/>
    </location>
</feature>